<dbReference type="AlphaFoldDB" id="A0A164VN18"/>
<dbReference type="Proteomes" id="UP000076722">
    <property type="component" value="Unassembled WGS sequence"/>
</dbReference>
<proteinExistence type="predicted"/>
<evidence type="ECO:0000313" key="2">
    <source>
        <dbReference type="Proteomes" id="UP000076722"/>
    </source>
</evidence>
<evidence type="ECO:0000313" key="1">
    <source>
        <dbReference type="EMBL" id="KZS94301.1"/>
    </source>
</evidence>
<dbReference type="EMBL" id="KV419404">
    <property type="protein sequence ID" value="KZS94301.1"/>
    <property type="molecule type" value="Genomic_DNA"/>
</dbReference>
<sequence>MSVYQKGSRGDSTGAIVKRQADVEGFSSGAVIQDPELTGDCLEDRKVVDNIILIIETSTLTGGIEDQGVGANSGSATLPRTSIFNERYSIARYLVFMTYITPQRPNSLDGLSAPRILHNFSTQSTPLPGSDLRSLASEFNSLSSTAKTRLPNLND</sequence>
<name>A0A164VN18_9AGAM</name>
<organism evidence="1 2">
    <name type="scientific">Sistotremastrum niveocremeum HHB9708</name>
    <dbReference type="NCBI Taxonomy" id="1314777"/>
    <lineage>
        <taxon>Eukaryota</taxon>
        <taxon>Fungi</taxon>
        <taxon>Dikarya</taxon>
        <taxon>Basidiomycota</taxon>
        <taxon>Agaricomycotina</taxon>
        <taxon>Agaricomycetes</taxon>
        <taxon>Sistotremastrales</taxon>
        <taxon>Sistotremastraceae</taxon>
        <taxon>Sertulicium</taxon>
        <taxon>Sertulicium niveocremeum</taxon>
    </lineage>
</organism>
<keyword evidence="2" id="KW-1185">Reference proteome</keyword>
<accession>A0A164VN18</accession>
<protein>
    <submittedName>
        <fullName evidence="1">Uncharacterized protein</fullName>
    </submittedName>
</protein>
<reference evidence="1 2" key="1">
    <citation type="journal article" date="2016" name="Mol. Biol. Evol.">
        <title>Comparative Genomics of Early-Diverging Mushroom-Forming Fungi Provides Insights into the Origins of Lignocellulose Decay Capabilities.</title>
        <authorList>
            <person name="Nagy L.G."/>
            <person name="Riley R."/>
            <person name="Tritt A."/>
            <person name="Adam C."/>
            <person name="Daum C."/>
            <person name="Floudas D."/>
            <person name="Sun H."/>
            <person name="Yadav J.S."/>
            <person name="Pangilinan J."/>
            <person name="Larsson K.H."/>
            <person name="Matsuura K."/>
            <person name="Barry K."/>
            <person name="Labutti K."/>
            <person name="Kuo R."/>
            <person name="Ohm R.A."/>
            <person name="Bhattacharya S.S."/>
            <person name="Shirouzu T."/>
            <person name="Yoshinaga Y."/>
            <person name="Martin F.M."/>
            <person name="Grigoriev I.V."/>
            <person name="Hibbett D.S."/>
        </authorList>
    </citation>
    <scope>NUCLEOTIDE SEQUENCE [LARGE SCALE GENOMIC DNA]</scope>
    <source>
        <strain evidence="1 2">HHB9708</strain>
    </source>
</reference>
<gene>
    <name evidence="1" type="ORF">SISNIDRAFT_465250</name>
</gene>